<gene>
    <name evidence="4" type="ORF">VitviT2T_026068</name>
</gene>
<dbReference type="PROSITE" id="PS50891">
    <property type="entry name" value="LOB"/>
    <property type="match status" value="1"/>
</dbReference>
<proteinExistence type="inferred from homology"/>
<dbReference type="EMBL" id="CP126664">
    <property type="protein sequence ID" value="WKA08337.1"/>
    <property type="molecule type" value="Genomic_DNA"/>
</dbReference>
<accession>A0ABY9DLS9</accession>
<organism evidence="4 5">
    <name type="scientific">Vitis vinifera</name>
    <name type="common">Grape</name>
    <dbReference type="NCBI Taxonomy" id="29760"/>
    <lineage>
        <taxon>Eukaryota</taxon>
        <taxon>Viridiplantae</taxon>
        <taxon>Streptophyta</taxon>
        <taxon>Embryophyta</taxon>
        <taxon>Tracheophyta</taxon>
        <taxon>Spermatophyta</taxon>
        <taxon>Magnoliopsida</taxon>
        <taxon>eudicotyledons</taxon>
        <taxon>Gunneridae</taxon>
        <taxon>Pentapetalae</taxon>
        <taxon>rosids</taxon>
        <taxon>Vitales</taxon>
        <taxon>Vitaceae</taxon>
        <taxon>Viteae</taxon>
        <taxon>Vitis</taxon>
    </lineage>
</organism>
<dbReference type="PANTHER" id="PTHR31301:SF21">
    <property type="entry name" value="LOB DOMAIN-CONTAINING PROTEIN 27-RELATED"/>
    <property type="match status" value="1"/>
</dbReference>
<sequence>MTLKGGTSQACAACKYQRRKCSSECPLAPYFPPDQPKMFADAHRLFGVSNILKILKQLDPTQKLTAMQSIIYQATIRERYPVSGCLGLICQLHYQIRQTEDELHVVLSQLEICRQHHHQQIQMASAPSDSSSSPLELGCSALSLHHNPPPPPPEYNAVSVAGGGDGGLPVGVGTHHPYSPTTNAPFNFDFLDPKDNSLNPVWPQNSFSITNNNDVHNSLTIQPQPVATQPLPLQPQAAQDYDEIHPFFDTFDDRQSYVDSKEAYESSSESSFKDATQSTDNVAENELKSAAACFSLISLGQ</sequence>
<reference evidence="4 5" key="1">
    <citation type="journal article" date="2023" name="Hortic Res">
        <title>The complete reference genome for grapevine (Vitis vinifera L.) genetics and breeding.</title>
        <authorList>
            <person name="Shi X."/>
            <person name="Cao S."/>
            <person name="Wang X."/>
            <person name="Huang S."/>
            <person name="Wang Y."/>
            <person name="Liu Z."/>
            <person name="Liu W."/>
            <person name="Leng X."/>
            <person name="Peng Y."/>
            <person name="Wang N."/>
            <person name="Wang Y."/>
            <person name="Ma Z."/>
            <person name="Xu X."/>
            <person name="Zhang F."/>
            <person name="Xue H."/>
            <person name="Zhong H."/>
            <person name="Wang Y."/>
            <person name="Zhang K."/>
            <person name="Velt A."/>
            <person name="Avia K."/>
            <person name="Holtgrawe D."/>
            <person name="Grimplet J."/>
            <person name="Matus J.T."/>
            <person name="Ware D."/>
            <person name="Wu X."/>
            <person name="Wang H."/>
            <person name="Liu C."/>
            <person name="Fang Y."/>
            <person name="Rustenholz C."/>
            <person name="Cheng Z."/>
            <person name="Xiao H."/>
            <person name="Zhou Y."/>
        </authorList>
    </citation>
    <scope>NUCLEOTIDE SEQUENCE [LARGE SCALE GENOMIC DNA]</scope>
    <source>
        <strain evidence="5">cv. Pinot noir / PN40024</strain>
        <tissue evidence="4">Leaf</tissue>
    </source>
</reference>
<evidence type="ECO:0000256" key="2">
    <source>
        <dbReference type="SAM" id="MobiDB-lite"/>
    </source>
</evidence>
<dbReference type="InterPro" id="IPR004883">
    <property type="entry name" value="LOB"/>
</dbReference>
<dbReference type="Pfam" id="PF03195">
    <property type="entry name" value="LOB"/>
    <property type="match status" value="1"/>
</dbReference>
<dbReference type="PANTHER" id="PTHR31301">
    <property type="entry name" value="LOB DOMAIN-CONTAINING PROTEIN 4-RELATED"/>
    <property type="match status" value="1"/>
</dbReference>
<evidence type="ECO:0000259" key="3">
    <source>
        <dbReference type="PROSITE" id="PS50891"/>
    </source>
</evidence>
<protein>
    <recommendedName>
        <fullName evidence="3">LOB domain-containing protein</fullName>
    </recommendedName>
</protein>
<evidence type="ECO:0000256" key="1">
    <source>
        <dbReference type="ARBA" id="ARBA00005474"/>
    </source>
</evidence>
<evidence type="ECO:0000313" key="5">
    <source>
        <dbReference type="Proteomes" id="UP001227230"/>
    </source>
</evidence>
<name>A0ABY9DLS9_VITVI</name>
<feature type="domain" description="LOB" evidence="3">
    <location>
        <begin position="9"/>
        <end position="110"/>
    </location>
</feature>
<evidence type="ECO:0000313" key="4">
    <source>
        <dbReference type="EMBL" id="WKA08337.1"/>
    </source>
</evidence>
<keyword evidence="5" id="KW-1185">Reference proteome</keyword>
<feature type="region of interest" description="Disordered" evidence="2">
    <location>
        <begin position="121"/>
        <end position="152"/>
    </location>
</feature>
<dbReference type="Proteomes" id="UP001227230">
    <property type="component" value="Chromosome 17"/>
</dbReference>
<feature type="compositionally biased region" description="Low complexity" evidence="2">
    <location>
        <begin position="124"/>
        <end position="134"/>
    </location>
</feature>
<comment type="similarity">
    <text evidence="1">Belongs to the LOB domain-containing protein family.</text>
</comment>